<keyword evidence="2" id="KW-0472">Membrane</keyword>
<evidence type="ECO:0008006" key="5">
    <source>
        <dbReference type="Google" id="ProtNLM"/>
    </source>
</evidence>
<dbReference type="Gene3D" id="2.60.120.260">
    <property type="entry name" value="Galactose-binding domain-like"/>
    <property type="match status" value="1"/>
</dbReference>
<gene>
    <name evidence="3" type="ORF">HMPREF0058_0889</name>
</gene>
<name>C0W4U5_9ACTO</name>
<feature type="compositionally biased region" description="Pro residues" evidence="1">
    <location>
        <begin position="25"/>
        <end position="37"/>
    </location>
</feature>
<feature type="compositionally biased region" description="Low complexity" evidence="1">
    <location>
        <begin position="106"/>
        <end position="129"/>
    </location>
</feature>
<reference evidence="3 4" key="1">
    <citation type="submission" date="2009-01" db="EMBL/GenBank/DDBJ databases">
        <authorList>
            <person name="Qin X."/>
            <person name="Bachman B."/>
            <person name="Battles P."/>
            <person name="Bell A."/>
            <person name="Bess C."/>
            <person name="Bickham C."/>
            <person name="Chaboub L."/>
            <person name="Chen D."/>
            <person name="Coyle M."/>
            <person name="Deiros D.R."/>
            <person name="Dinh H."/>
            <person name="Forbes L."/>
            <person name="Fowler G."/>
            <person name="Francisco L."/>
            <person name="Fu Q."/>
            <person name="Gubbala S."/>
            <person name="Hale W."/>
            <person name="Han Y."/>
            <person name="Hemphill L."/>
            <person name="Highlander S.K."/>
            <person name="Hirani K."/>
            <person name="Hogues M."/>
            <person name="Jackson L."/>
            <person name="Jakkamsetti A."/>
            <person name="Javaid M."/>
            <person name="Jiang H."/>
            <person name="Korchina V."/>
            <person name="Kovar C."/>
            <person name="Lara F."/>
            <person name="Lee S."/>
            <person name="Mata R."/>
            <person name="Mathew T."/>
            <person name="Moen C."/>
            <person name="Morales K."/>
            <person name="Munidasa M."/>
            <person name="Nazareth L."/>
            <person name="Ngo R."/>
            <person name="Nguyen L."/>
            <person name="Okwuonu G."/>
            <person name="Ongeri F."/>
            <person name="Patil S."/>
            <person name="Petrosino J."/>
            <person name="Pham C."/>
            <person name="Pham P."/>
            <person name="Pu L.-L."/>
            <person name="Puazo M."/>
            <person name="Raj R."/>
            <person name="Reid J."/>
            <person name="Rouhana J."/>
            <person name="Saada N."/>
            <person name="Shang Y."/>
            <person name="Simmons D."/>
            <person name="Thornton R."/>
            <person name="Warren J."/>
            <person name="Weissenberger G."/>
            <person name="Zhang J."/>
            <person name="Zhang L."/>
            <person name="Zhou C."/>
            <person name="Zhu D."/>
            <person name="Muzny D."/>
            <person name="Worley K."/>
            <person name="Gibbs R."/>
        </authorList>
    </citation>
    <scope>NUCLEOTIDE SEQUENCE [LARGE SCALE GENOMIC DNA]</scope>
    <source>
        <strain evidence="3 4">DSM 15434</strain>
    </source>
</reference>
<protein>
    <recommendedName>
        <fullName evidence="5">Serine/threonine protein kinase</fullName>
    </recommendedName>
</protein>
<evidence type="ECO:0000256" key="1">
    <source>
        <dbReference type="SAM" id="MobiDB-lite"/>
    </source>
</evidence>
<accession>C0W4U5</accession>
<keyword evidence="2" id="KW-1133">Transmembrane helix</keyword>
<keyword evidence="4" id="KW-1185">Reference proteome</keyword>
<comment type="caution">
    <text evidence="3">The sequence shown here is derived from an EMBL/GenBank/DDBJ whole genome shotgun (WGS) entry which is preliminary data.</text>
</comment>
<sequence length="270" mass="27542">PSARTPDPAQPQDDRAASPVEPVLSAPPAPAPAPAPTPEDLEPEEEASQEDREASRAVSRTTAMVLVAALVAVLVGAFFAISNLLSLANLKISDEDIPAAKTVPTAASASSEGSSGSDQADPQAGQDQATPITISGAQSLDPGGDDNEHPELAGALIDGDPSTSWYSRYYASSSMAWKQGIGVGVTLAQEAEVSAIEMQGTGSGGHVEIRATSPEDPQGGTLLAEGAFTEGTTTFEFSATTTSSVVVWVTDLPTASDGLLKVTIGEITLR</sequence>
<feature type="compositionally biased region" description="Acidic residues" evidence="1">
    <location>
        <begin position="39"/>
        <end position="48"/>
    </location>
</feature>
<evidence type="ECO:0000256" key="2">
    <source>
        <dbReference type="SAM" id="Phobius"/>
    </source>
</evidence>
<feature type="region of interest" description="Disordered" evidence="1">
    <location>
        <begin position="1"/>
        <end position="57"/>
    </location>
</feature>
<dbReference type="Proteomes" id="UP000004778">
    <property type="component" value="Unassembled WGS sequence"/>
</dbReference>
<dbReference type="eggNOG" id="COG0515">
    <property type="taxonomic scope" value="Bacteria"/>
</dbReference>
<evidence type="ECO:0000313" key="4">
    <source>
        <dbReference type="Proteomes" id="UP000004778"/>
    </source>
</evidence>
<keyword evidence="2" id="KW-0812">Transmembrane</keyword>
<feature type="non-terminal residue" evidence="3">
    <location>
        <position position="1"/>
    </location>
</feature>
<proteinExistence type="predicted"/>
<dbReference type="HOGENOM" id="CLU_1028535_0_0_11"/>
<dbReference type="EMBL" id="ACFH01000057">
    <property type="protein sequence ID" value="EEH66282.1"/>
    <property type="molecule type" value="Genomic_DNA"/>
</dbReference>
<evidence type="ECO:0000313" key="3">
    <source>
        <dbReference type="EMBL" id="EEH66282.1"/>
    </source>
</evidence>
<feature type="transmembrane region" description="Helical" evidence="2">
    <location>
        <begin position="62"/>
        <end position="85"/>
    </location>
</feature>
<feature type="region of interest" description="Disordered" evidence="1">
    <location>
        <begin position="103"/>
        <end position="157"/>
    </location>
</feature>
<dbReference type="AlphaFoldDB" id="C0W4U5"/>
<organism evidence="3 4">
    <name type="scientific">Actinomyces urogenitalis DSM 15434</name>
    <dbReference type="NCBI Taxonomy" id="525246"/>
    <lineage>
        <taxon>Bacteria</taxon>
        <taxon>Bacillati</taxon>
        <taxon>Actinomycetota</taxon>
        <taxon>Actinomycetes</taxon>
        <taxon>Actinomycetales</taxon>
        <taxon>Actinomycetaceae</taxon>
        <taxon>Actinomyces</taxon>
    </lineage>
</organism>